<dbReference type="SUPFAM" id="SSF51283">
    <property type="entry name" value="dUTPase-like"/>
    <property type="match status" value="1"/>
</dbReference>
<dbReference type="AlphaFoldDB" id="A0A2K1XXZ8"/>
<evidence type="ECO:0000313" key="6">
    <source>
        <dbReference type="EMBL" id="PNT05640.1"/>
    </source>
</evidence>
<evidence type="ECO:0000256" key="2">
    <source>
        <dbReference type="ARBA" id="ARBA00006581"/>
    </source>
</evidence>
<dbReference type="InterPro" id="IPR008181">
    <property type="entry name" value="dUTPase"/>
</dbReference>
<feature type="domain" description="dUTPase-like" evidence="5">
    <location>
        <begin position="49"/>
        <end position="78"/>
    </location>
</feature>
<dbReference type="STRING" id="3694.A0A2K1XXZ8"/>
<dbReference type="PANTHER" id="PTHR11241:SF0">
    <property type="entry name" value="DEOXYURIDINE 5'-TRIPHOSPHATE NUCLEOTIDOHYDROLASE"/>
    <property type="match status" value="1"/>
</dbReference>
<dbReference type="GO" id="GO:0000287">
    <property type="term" value="F:magnesium ion binding"/>
    <property type="evidence" value="ECO:0000318"/>
    <property type="project" value="GO_Central"/>
</dbReference>
<sequence length="79" mass="8915">MNDIFSKFLNYALIPTNLSIAIPEGTCARIGKSHFAPFNLCSQMGYHFNVNFEVKVGDRIAQLILEKIVTPDVMEVRNL</sequence>
<dbReference type="InterPro" id="IPR029054">
    <property type="entry name" value="dUTPase-like"/>
</dbReference>
<name>A0A2K1XXZ8_POPTR</name>
<dbReference type="EMBL" id="CM009303">
    <property type="protein sequence ID" value="PNT05640.1"/>
    <property type="molecule type" value="Genomic_DNA"/>
</dbReference>
<organism evidence="6 7">
    <name type="scientific">Populus trichocarpa</name>
    <name type="common">Western balsam poplar</name>
    <name type="synonym">Populus balsamifera subsp. trichocarpa</name>
    <dbReference type="NCBI Taxonomy" id="3694"/>
    <lineage>
        <taxon>Eukaryota</taxon>
        <taxon>Viridiplantae</taxon>
        <taxon>Streptophyta</taxon>
        <taxon>Embryophyta</taxon>
        <taxon>Tracheophyta</taxon>
        <taxon>Spermatophyta</taxon>
        <taxon>Magnoliopsida</taxon>
        <taxon>eudicotyledons</taxon>
        <taxon>Gunneridae</taxon>
        <taxon>Pentapetalae</taxon>
        <taxon>rosids</taxon>
        <taxon>fabids</taxon>
        <taxon>Malpighiales</taxon>
        <taxon>Salicaceae</taxon>
        <taxon>Saliceae</taxon>
        <taxon>Populus</taxon>
    </lineage>
</organism>
<gene>
    <name evidence="6" type="ORF">POPTR_014G184000</name>
</gene>
<keyword evidence="7" id="KW-1185">Reference proteome</keyword>
<dbReference type="EC" id="3.6.1.23" evidence="3"/>
<evidence type="ECO:0000256" key="1">
    <source>
        <dbReference type="ARBA" id="ARBA00005142"/>
    </source>
</evidence>
<evidence type="ECO:0000259" key="5">
    <source>
        <dbReference type="Pfam" id="PF00692"/>
    </source>
</evidence>
<protein>
    <recommendedName>
        <fullName evidence="3">dUTP diphosphatase</fullName>
        <ecNumber evidence="3">3.6.1.23</ecNumber>
    </recommendedName>
</protein>
<dbReference type="InParanoid" id="A0A2K1XXZ8"/>
<evidence type="ECO:0000256" key="4">
    <source>
        <dbReference type="ARBA" id="ARBA00023080"/>
    </source>
</evidence>
<keyword evidence="4" id="KW-0546">Nucleotide metabolism</keyword>
<dbReference type="GO" id="GO:0004170">
    <property type="term" value="F:dUTP diphosphatase activity"/>
    <property type="evidence" value="ECO:0000318"/>
    <property type="project" value="GO_Central"/>
</dbReference>
<proteinExistence type="inferred from homology"/>
<dbReference type="PANTHER" id="PTHR11241">
    <property type="entry name" value="DEOXYURIDINE 5'-TRIPHOSPHATE NUCLEOTIDOHYDROLASE"/>
    <property type="match status" value="1"/>
</dbReference>
<accession>A0A2K1XXZ8</accession>
<dbReference type="Pfam" id="PF00692">
    <property type="entry name" value="dUTPase"/>
    <property type="match status" value="1"/>
</dbReference>
<reference evidence="6 7" key="1">
    <citation type="journal article" date="2006" name="Science">
        <title>The genome of black cottonwood, Populus trichocarpa (Torr. &amp; Gray).</title>
        <authorList>
            <person name="Tuskan G.A."/>
            <person name="Difazio S."/>
            <person name="Jansson S."/>
            <person name="Bohlmann J."/>
            <person name="Grigoriev I."/>
            <person name="Hellsten U."/>
            <person name="Putnam N."/>
            <person name="Ralph S."/>
            <person name="Rombauts S."/>
            <person name="Salamov A."/>
            <person name="Schein J."/>
            <person name="Sterck L."/>
            <person name="Aerts A."/>
            <person name="Bhalerao R.R."/>
            <person name="Bhalerao R.P."/>
            <person name="Blaudez D."/>
            <person name="Boerjan W."/>
            <person name="Brun A."/>
            <person name="Brunner A."/>
            <person name="Busov V."/>
            <person name="Campbell M."/>
            <person name="Carlson J."/>
            <person name="Chalot M."/>
            <person name="Chapman J."/>
            <person name="Chen G.L."/>
            <person name="Cooper D."/>
            <person name="Coutinho P.M."/>
            <person name="Couturier J."/>
            <person name="Covert S."/>
            <person name="Cronk Q."/>
            <person name="Cunningham R."/>
            <person name="Davis J."/>
            <person name="Degroeve S."/>
            <person name="Dejardin A."/>
            <person name="Depamphilis C."/>
            <person name="Detter J."/>
            <person name="Dirks B."/>
            <person name="Dubchak I."/>
            <person name="Duplessis S."/>
            <person name="Ehlting J."/>
            <person name="Ellis B."/>
            <person name="Gendler K."/>
            <person name="Goodstein D."/>
            <person name="Gribskov M."/>
            <person name="Grimwood J."/>
            <person name="Groover A."/>
            <person name="Gunter L."/>
            <person name="Hamberger B."/>
            <person name="Heinze B."/>
            <person name="Helariutta Y."/>
            <person name="Henrissat B."/>
            <person name="Holligan D."/>
            <person name="Holt R."/>
            <person name="Huang W."/>
            <person name="Islam-Faridi N."/>
            <person name="Jones S."/>
            <person name="Jones-Rhoades M."/>
            <person name="Jorgensen R."/>
            <person name="Joshi C."/>
            <person name="Kangasjarvi J."/>
            <person name="Karlsson J."/>
            <person name="Kelleher C."/>
            <person name="Kirkpatrick R."/>
            <person name="Kirst M."/>
            <person name="Kohler A."/>
            <person name="Kalluri U."/>
            <person name="Larimer F."/>
            <person name="Leebens-Mack J."/>
            <person name="Leple J.C."/>
            <person name="Locascio P."/>
            <person name="Lou Y."/>
            <person name="Lucas S."/>
            <person name="Martin F."/>
            <person name="Montanini B."/>
            <person name="Napoli C."/>
            <person name="Nelson D.R."/>
            <person name="Nelson C."/>
            <person name="Nieminen K."/>
            <person name="Nilsson O."/>
            <person name="Pereda V."/>
            <person name="Peter G."/>
            <person name="Philippe R."/>
            <person name="Pilate G."/>
            <person name="Poliakov A."/>
            <person name="Razumovskaya J."/>
            <person name="Richardson P."/>
            <person name="Rinaldi C."/>
            <person name="Ritland K."/>
            <person name="Rouze P."/>
            <person name="Ryaboy D."/>
            <person name="Schmutz J."/>
            <person name="Schrader J."/>
            <person name="Segerman B."/>
            <person name="Shin H."/>
            <person name="Siddiqui A."/>
            <person name="Sterky F."/>
            <person name="Terry A."/>
            <person name="Tsai C.J."/>
            <person name="Uberbacher E."/>
            <person name="Unneberg P."/>
            <person name="Vahala J."/>
            <person name="Wall K."/>
            <person name="Wessler S."/>
            <person name="Yang G."/>
            <person name="Yin T."/>
            <person name="Douglas C."/>
            <person name="Marra M."/>
            <person name="Sandberg G."/>
            <person name="Van de Peer Y."/>
            <person name="Rokhsar D."/>
        </authorList>
    </citation>
    <scope>NUCLEOTIDE SEQUENCE [LARGE SCALE GENOMIC DNA]</scope>
    <source>
        <strain evidence="7">cv. Nisqually</strain>
    </source>
</reference>
<comment type="pathway">
    <text evidence="1">Pyrimidine metabolism; dUMP biosynthesis; dUMP from dCTP (dUTP route): step 2/2.</text>
</comment>
<dbReference type="GO" id="GO:0046081">
    <property type="term" value="P:dUTP catabolic process"/>
    <property type="evidence" value="ECO:0000318"/>
    <property type="project" value="GO_Central"/>
</dbReference>
<dbReference type="Proteomes" id="UP000006729">
    <property type="component" value="Chromosome 14"/>
</dbReference>
<dbReference type="InterPro" id="IPR036157">
    <property type="entry name" value="dUTPase-like_sf"/>
</dbReference>
<evidence type="ECO:0000313" key="7">
    <source>
        <dbReference type="Proteomes" id="UP000006729"/>
    </source>
</evidence>
<dbReference type="Gene3D" id="2.70.40.10">
    <property type="match status" value="1"/>
</dbReference>
<comment type="similarity">
    <text evidence="2">Belongs to the dUTPase family.</text>
</comment>
<evidence type="ECO:0000256" key="3">
    <source>
        <dbReference type="ARBA" id="ARBA00012379"/>
    </source>
</evidence>
<dbReference type="GO" id="GO:0006226">
    <property type="term" value="P:dUMP biosynthetic process"/>
    <property type="evidence" value="ECO:0000318"/>
    <property type="project" value="GO_Central"/>
</dbReference>